<evidence type="ECO:0000256" key="2">
    <source>
        <dbReference type="ARBA" id="ARBA00022771"/>
    </source>
</evidence>
<reference evidence="9" key="2">
    <citation type="submission" date="2023-05" db="EMBL/GenBank/DDBJ databases">
        <authorList>
            <consortium name="Lawrence Berkeley National Laboratory"/>
            <person name="Steindorff A."/>
            <person name="Hensen N."/>
            <person name="Bonometti L."/>
            <person name="Westerberg I."/>
            <person name="Brannstrom I.O."/>
            <person name="Guillou S."/>
            <person name="Cros-Aarteil S."/>
            <person name="Calhoun S."/>
            <person name="Haridas S."/>
            <person name="Kuo A."/>
            <person name="Mondo S."/>
            <person name="Pangilinan J."/>
            <person name="Riley R."/>
            <person name="Labutti K."/>
            <person name="Andreopoulos B."/>
            <person name="Lipzen A."/>
            <person name="Chen C."/>
            <person name="Yanf M."/>
            <person name="Daum C."/>
            <person name="Ng V."/>
            <person name="Clum A."/>
            <person name="Ohm R."/>
            <person name="Martin F."/>
            <person name="Silar P."/>
            <person name="Natvig D."/>
            <person name="Lalanne C."/>
            <person name="Gautier V."/>
            <person name="Ament-Velasquez S.L."/>
            <person name="Kruys A."/>
            <person name="Hutchinson M.I."/>
            <person name="Powell A.J."/>
            <person name="Barry K."/>
            <person name="Miller A.N."/>
            <person name="Grigoriev I.V."/>
            <person name="Debuchy R."/>
            <person name="Gladieux P."/>
            <person name="Thoren M.H."/>
            <person name="Johannesson H."/>
        </authorList>
    </citation>
    <scope>NUCLEOTIDE SEQUENCE</scope>
    <source>
        <strain evidence="9">CBS 508.74</strain>
    </source>
</reference>
<evidence type="ECO:0000256" key="4">
    <source>
        <dbReference type="PROSITE-ProRule" id="PRU00502"/>
    </source>
</evidence>
<dbReference type="InterPro" id="IPR001841">
    <property type="entry name" value="Znf_RING"/>
</dbReference>
<evidence type="ECO:0000256" key="3">
    <source>
        <dbReference type="ARBA" id="ARBA00022833"/>
    </source>
</evidence>
<dbReference type="Pfam" id="PF02148">
    <property type="entry name" value="zf-UBP"/>
    <property type="match status" value="1"/>
</dbReference>
<dbReference type="GO" id="GO:0005737">
    <property type="term" value="C:cytoplasm"/>
    <property type="evidence" value="ECO:0007669"/>
    <property type="project" value="TreeGrafter"/>
</dbReference>
<evidence type="ECO:0000313" key="10">
    <source>
        <dbReference type="Proteomes" id="UP001302812"/>
    </source>
</evidence>
<organism evidence="9 10">
    <name type="scientific">Canariomyces notabilis</name>
    <dbReference type="NCBI Taxonomy" id="2074819"/>
    <lineage>
        <taxon>Eukaryota</taxon>
        <taxon>Fungi</taxon>
        <taxon>Dikarya</taxon>
        <taxon>Ascomycota</taxon>
        <taxon>Pezizomycotina</taxon>
        <taxon>Sordariomycetes</taxon>
        <taxon>Sordariomycetidae</taxon>
        <taxon>Sordariales</taxon>
        <taxon>Chaetomiaceae</taxon>
        <taxon>Canariomyces</taxon>
    </lineage>
</organism>
<keyword evidence="1" id="KW-0479">Metal-binding</keyword>
<dbReference type="GO" id="GO:0016567">
    <property type="term" value="P:protein ubiquitination"/>
    <property type="evidence" value="ECO:0007669"/>
    <property type="project" value="TreeGrafter"/>
</dbReference>
<proteinExistence type="predicted"/>
<dbReference type="GO" id="GO:0008270">
    <property type="term" value="F:zinc ion binding"/>
    <property type="evidence" value="ECO:0007669"/>
    <property type="project" value="UniProtKB-KW"/>
</dbReference>
<dbReference type="GO" id="GO:0007265">
    <property type="term" value="P:Ras protein signal transduction"/>
    <property type="evidence" value="ECO:0007669"/>
    <property type="project" value="TreeGrafter"/>
</dbReference>
<feature type="domain" description="UBP-type" evidence="8">
    <location>
        <begin position="450"/>
        <end position="561"/>
    </location>
</feature>
<dbReference type="CDD" id="cd12717">
    <property type="entry name" value="RRM_ETP1"/>
    <property type="match status" value="1"/>
</dbReference>
<dbReference type="Pfam" id="PF13639">
    <property type="entry name" value="zf-RING_2"/>
    <property type="match status" value="1"/>
</dbReference>
<keyword evidence="5" id="KW-0175">Coiled coil</keyword>
<feature type="region of interest" description="Disordered" evidence="6">
    <location>
        <begin position="39"/>
        <end position="85"/>
    </location>
</feature>
<evidence type="ECO:0000256" key="5">
    <source>
        <dbReference type="SAM" id="Coils"/>
    </source>
</evidence>
<feature type="compositionally biased region" description="Basic and acidic residues" evidence="6">
    <location>
        <begin position="382"/>
        <end position="391"/>
    </location>
</feature>
<dbReference type="InterPro" id="IPR013083">
    <property type="entry name" value="Znf_RING/FYVE/PHD"/>
</dbReference>
<dbReference type="InterPro" id="IPR047243">
    <property type="entry name" value="RING-H2_BRAP2"/>
</dbReference>
<dbReference type="SUPFAM" id="SSF57850">
    <property type="entry name" value="RING/U-box"/>
    <property type="match status" value="1"/>
</dbReference>
<feature type="region of interest" description="Disordered" evidence="6">
    <location>
        <begin position="260"/>
        <end position="282"/>
    </location>
</feature>
<dbReference type="PANTHER" id="PTHR24007">
    <property type="entry name" value="BRCA1-ASSOCIATED PROTEIN"/>
    <property type="match status" value="1"/>
</dbReference>
<evidence type="ECO:0000313" key="9">
    <source>
        <dbReference type="EMBL" id="KAK4111337.1"/>
    </source>
</evidence>
<dbReference type="SMART" id="SM00184">
    <property type="entry name" value="RING"/>
    <property type="match status" value="1"/>
</dbReference>
<dbReference type="GeneID" id="89932808"/>
<feature type="coiled-coil region" evidence="5">
    <location>
        <begin position="625"/>
        <end position="652"/>
    </location>
</feature>
<reference evidence="9" key="1">
    <citation type="journal article" date="2023" name="Mol. Phylogenet. Evol.">
        <title>Genome-scale phylogeny and comparative genomics of the fungal order Sordariales.</title>
        <authorList>
            <person name="Hensen N."/>
            <person name="Bonometti L."/>
            <person name="Westerberg I."/>
            <person name="Brannstrom I.O."/>
            <person name="Guillou S."/>
            <person name="Cros-Aarteil S."/>
            <person name="Calhoun S."/>
            <person name="Haridas S."/>
            <person name="Kuo A."/>
            <person name="Mondo S."/>
            <person name="Pangilinan J."/>
            <person name="Riley R."/>
            <person name="LaButti K."/>
            <person name="Andreopoulos B."/>
            <person name="Lipzen A."/>
            <person name="Chen C."/>
            <person name="Yan M."/>
            <person name="Daum C."/>
            <person name="Ng V."/>
            <person name="Clum A."/>
            <person name="Steindorff A."/>
            <person name="Ohm R.A."/>
            <person name="Martin F."/>
            <person name="Silar P."/>
            <person name="Natvig D.O."/>
            <person name="Lalanne C."/>
            <person name="Gautier V."/>
            <person name="Ament-Velasquez S.L."/>
            <person name="Kruys A."/>
            <person name="Hutchinson M.I."/>
            <person name="Powell A.J."/>
            <person name="Barry K."/>
            <person name="Miller A.N."/>
            <person name="Grigoriev I.V."/>
            <person name="Debuchy R."/>
            <person name="Gladieux P."/>
            <person name="Hiltunen Thoren M."/>
            <person name="Johannesson H."/>
        </authorList>
    </citation>
    <scope>NUCLEOTIDE SEQUENCE</scope>
    <source>
        <strain evidence="9">CBS 508.74</strain>
    </source>
</reference>
<evidence type="ECO:0000256" key="1">
    <source>
        <dbReference type="ARBA" id="ARBA00022723"/>
    </source>
</evidence>
<evidence type="ECO:0000259" key="8">
    <source>
        <dbReference type="PROSITE" id="PS50271"/>
    </source>
</evidence>
<protein>
    <submittedName>
        <fullName evidence="9">Uncharacterized protein</fullName>
    </submittedName>
</protein>
<feature type="region of interest" description="Disordered" evidence="6">
    <location>
        <begin position="745"/>
        <end position="773"/>
    </location>
</feature>
<dbReference type="SMART" id="SM00290">
    <property type="entry name" value="ZnF_UBP"/>
    <property type="match status" value="1"/>
</dbReference>
<feature type="domain" description="RING-type" evidence="7">
    <location>
        <begin position="417"/>
        <end position="456"/>
    </location>
</feature>
<keyword evidence="2 4" id="KW-0863">Zinc-finger</keyword>
<dbReference type="CDD" id="cd16457">
    <property type="entry name" value="RING-H2_BRAP2"/>
    <property type="match status" value="1"/>
</dbReference>
<comment type="caution">
    <text evidence="9">The sequence shown here is derived from an EMBL/GenBank/DDBJ whole genome shotgun (WGS) entry which is preliminary data.</text>
</comment>
<dbReference type="InterPro" id="IPR034931">
    <property type="entry name" value="ETP1_RRM"/>
</dbReference>
<dbReference type="RefSeq" id="XP_064668907.1">
    <property type="nucleotide sequence ID" value="XM_064808685.1"/>
</dbReference>
<dbReference type="InterPro" id="IPR001607">
    <property type="entry name" value="Znf_UBP"/>
</dbReference>
<feature type="region of interest" description="Disordered" evidence="6">
    <location>
        <begin position="555"/>
        <end position="579"/>
    </location>
</feature>
<feature type="compositionally biased region" description="Low complexity" evidence="6">
    <location>
        <begin position="54"/>
        <end position="73"/>
    </location>
</feature>
<feature type="coiled-coil region" evidence="5">
    <location>
        <begin position="696"/>
        <end position="730"/>
    </location>
</feature>
<dbReference type="EMBL" id="MU853346">
    <property type="protein sequence ID" value="KAK4111337.1"/>
    <property type="molecule type" value="Genomic_DNA"/>
</dbReference>
<dbReference type="InterPro" id="IPR011422">
    <property type="entry name" value="BRAP2/ETP1_RRM"/>
</dbReference>
<dbReference type="GO" id="GO:0061630">
    <property type="term" value="F:ubiquitin protein ligase activity"/>
    <property type="evidence" value="ECO:0007669"/>
    <property type="project" value="TreeGrafter"/>
</dbReference>
<name>A0AAN6YQ85_9PEZI</name>
<sequence length="773" mass="84350">MPSYYYHLKFELYATPDPTAKSTNSNDYTVGSADEIWVPAPGSSIFDDLPSHPRTSSGSNNNNGRQAAAATTTSKPRGRDATDGRHDYADVTARQAAAFAGSATKIIDCGAQRGRAHDEVDDGGATGGGGGGRRGRNIVRLSERRFREGASLSLSPPPKVSDGIGPATAVRDWRFGRVRIESFDLVQDGNGTISQSGVTMSKMAGSTVQAETAATPAASLGPNLGGVGLATKARYVPLETKNTEAGWGIVHLYREGDESDALRGLPDPQDGDDGNGNGVGSADEEGTILCIPAVPSYMSPIDFLGFVGEKWRGDVSHYRMVMTSRMSRYMVLMKFRDRKRAREWRKEFDGKPFDSVETEICHVTFIKSITVETPNQGGSIRKPSEASDERFSPTSPVVSSLKPFPPPTPNLIELPTCAVCLERMDDTTGLMTILCQHVFHCTCLQTWKGSGCPVCRATNPKPSADSYDPENPYSRPFGSGVSNICNNCNCTDDLWICLICGNVGCGRYNGGHAKEHWKQTAHSFSLELETQHVWDYAGDMWVHRLIRDKGDGKVVELPRNNNNDRQAGGGRDGAGQEDVVPRAKLDRIGMEYTHLLTSQLESQRIYFEEMVNKAADKAAKATAAAESASAQASEALKQLTALREEHRVLKERTVPSLERELERQKSRAIKSGELARNLGKALQEEKEVSAGLMKRIDHLNGEAESVKKTIDELRAENEELKEMNRDLTMFISGQEKLKEMEKEGMIEPGELEEGLVGVPEGSSKRKGKGKAKK</sequence>
<feature type="region of interest" description="Disordered" evidence="6">
    <location>
        <begin position="374"/>
        <end position="402"/>
    </location>
</feature>
<dbReference type="AlphaFoldDB" id="A0AAN6YQ85"/>
<gene>
    <name evidence="9" type="ORF">N656DRAFT_155802</name>
</gene>
<evidence type="ECO:0000256" key="6">
    <source>
        <dbReference type="SAM" id="MobiDB-lite"/>
    </source>
</evidence>
<dbReference type="Gene3D" id="3.30.40.10">
    <property type="entry name" value="Zinc/RING finger domain, C3HC4 (zinc finger)"/>
    <property type="match status" value="2"/>
</dbReference>
<dbReference type="Proteomes" id="UP001302812">
    <property type="component" value="Unassembled WGS sequence"/>
</dbReference>
<keyword evidence="10" id="KW-1185">Reference proteome</keyword>
<accession>A0AAN6YQ85</accession>
<evidence type="ECO:0000259" key="7">
    <source>
        <dbReference type="PROSITE" id="PS50089"/>
    </source>
</evidence>
<dbReference type="Pfam" id="PF07576">
    <property type="entry name" value="BRAP2"/>
    <property type="match status" value="1"/>
</dbReference>
<dbReference type="PANTHER" id="PTHR24007:SF7">
    <property type="entry name" value="BRCA1-ASSOCIATED PROTEIN"/>
    <property type="match status" value="1"/>
</dbReference>
<dbReference type="PROSITE" id="PS50089">
    <property type="entry name" value="ZF_RING_2"/>
    <property type="match status" value="1"/>
</dbReference>
<keyword evidence="3" id="KW-0862">Zinc</keyword>
<feature type="region of interest" description="Disordered" evidence="6">
    <location>
        <begin position="116"/>
        <end position="136"/>
    </location>
</feature>
<feature type="compositionally biased region" description="Basic residues" evidence="6">
    <location>
        <begin position="764"/>
        <end position="773"/>
    </location>
</feature>
<dbReference type="PROSITE" id="PS50271">
    <property type="entry name" value="ZF_UBP"/>
    <property type="match status" value="1"/>
</dbReference>